<feature type="compositionally biased region" description="Acidic residues" evidence="6">
    <location>
        <begin position="883"/>
        <end position="903"/>
    </location>
</feature>
<dbReference type="GO" id="GO:0008360">
    <property type="term" value="P:regulation of cell shape"/>
    <property type="evidence" value="ECO:0007669"/>
    <property type="project" value="TreeGrafter"/>
</dbReference>
<dbReference type="InterPro" id="IPR036322">
    <property type="entry name" value="WD40_repeat_dom_sf"/>
</dbReference>
<keyword evidence="2" id="KW-0677">Repeat</keyword>
<evidence type="ECO:0000256" key="1">
    <source>
        <dbReference type="ARBA" id="ARBA00022574"/>
    </source>
</evidence>
<feature type="compositionally biased region" description="Acidic residues" evidence="6">
    <location>
        <begin position="988"/>
        <end position="999"/>
    </location>
</feature>
<feature type="compositionally biased region" description="Acidic residues" evidence="6">
    <location>
        <begin position="1599"/>
        <end position="1628"/>
    </location>
</feature>
<dbReference type="PANTHER" id="PTHR16266">
    <property type="entry name" value="WD REPEAT DOMAIN 9"/>
    <property type="match status" value="1"/>
</dbReference>
<feature type="domain" description="Bromo" evidence="7">
    <location>
        <begin position="1406"/>
        <end position="1469"/>
    </location>
</feature>
<dbReference type="GO" id="GO:0006325">
    <property type="term" value="P:chromatin organization"/>
    <property type="evidence" value="ECO:0007669"/>
    <property type="project" value="UniProtKB-ARBA"/>
</dbReference>
<feature type="compositionally biased region" description="Acidic residues" evidence="6">
    <location>
        <begin position="1568"/>
        <end position="1579"/>
    </location>
</feature>
<proteinExistence type="predicted"/>
<dbReference type="Proteomes" id="UP001151516">
    <property type="component" value="Unassembled WGS sequence"/>
</dbReference>
<dbReference type="InterPro" id="IPR057451">
    <property type="entry name" value="BRWD/PHIP_AD"/>
</dbReference>
<dbReference type="InterPro" id="IPR001487">
    <property type="entry name" value="Bromodomain"/>
</dbReference>
<reference evidence="8" key="1">
    <citation type="submission" date="2022-07" db="EMBL/GenBank/DDBJ databases">
        <title>Phylogenomic reconstructions and comparative analyses of Kickxellomycotina fungi.</title>
        <authorList>
            <person name="Reynolds N.K."/>
            <person name="Stajich J.E."/>
            <person name="Barry K."/>
            <person name="Grigoriev I.V."/>
            <person name="Crous P."/>
            <person name="Smith M.E."/>
        </authorList>
    </citation>
    <scope>NUCLEOTIDE SEQUENCE</scope>
    <source>
        <strain evidence="8">CBS 109367</strain>
    </source>
</reference>
<dbReference type="GO" id="GO:0007010">
    <property type="term" value="P:cytoskeleton organization"/>
    <property type="evidence" value="ECO:0007669"/>
    <property type="project" value="TreeGrafter"/>
</dbReference>
<dbReference type="InterPro" id="IPR052060">
    <property type="entry name" value="Bromo_WD_repeat"/>
</dbReference>
<dbReference type="SMART" id="SM00320">
    <property type="entry name" value="WD40"/>
    <property type="match status" value="6"/>
</dbReference>
<dbReference type="PROSITE" id="PS50294">
    <property type="entry name" value="WD_REPEATS_REGION"/>
    <property type="match status" value="3"/>
</dbReference>
<sequence>MTDERSAPDAASQPLSRVQQARYVSSGSLSVAAEPLIEALKAPGQLPPRYDWQGQQHPRDFAELVRDHPHVRKDELPRLMELLVKQDPKALRTAGGTLLGGTRSLPAIPTARSLPSMIRQRGTRSIRQQLGGPARLPLSLVADFRKLVRCHGHKLGTFSVMFDKTGQRMITGSEDFLIKIWSTETGYLINTLKGHQGFVNDMVLNNENTLLASASTDGTTRVWDLQTGEPRAVLVVNRAGRRKSINAVRFSPSPCPEIRYLATTCDDGLCRIYRWDRDQLTFDTTPFTIDGRFGARDSIKSIAFNHTGSRLALATGAGYISIYSTIAETASTNTNPITHWGVPRLLRRIAAHESNVSTLAFSSDGQMLLSGSRDGTVKVWQCGRADSRWESVTVDLKEHLPMADSVPETMIVAEDESTPLPIITPSESTVGPAPTANNEDDLLGLLNTTGERGEPPVTSTLTHLTAVAADTGEAGMAVATDNDEVMADDDIDPPQEAPVPPVPVVTAAAQVTPAVAKRVEVDQAAWICDNSRVIASNSLGTVLVFDPYTGHVYWQRRAHSVVDVFALIPHPTDPRIAVSAGYDGRAVVWNTETGDVVKEIRIGEEIYDGEFTQDGRYFALSCRSGAAVLCGIGSSLPYKEAQMMVEQAFPNDYTPITLNDEQLAVEEGTLIPSHLVRHGSLRDFDNREHPHQKGPDFGMSMTVKVDEMVFAREEAGRRAVLDVELRHACIDYRVAQDPLAEVRPARTSRRRGQNQEQATTLGDDVDEFFEREASVPLFIPEDDDDEEYRAADDDDEEDEEAEEEEEEDYEEDEDATSGRGVTRATPAGRITRHTRRGREAGSTVVSSDRSRRFALEVLRSRHIRASARAQRLDNARSPRQGGDDSDDSELEDAGEPIDVEGDSGGESNARPSGGRGRGRLRRNVRASQQVSEPDTSDGDFQPGAARTSPTTRTRGTRGRPRGRRGANLTARLTDAGRQARNRRIASDSGDEASGGDEGESADRDAEAGESSGSEFEGSGTRGATSTRRRPGRAASGNRVSTRLSAGAEAPLTRSQRARSGSTDDARHSEDLARPMADASVEDVAQAGPSNRRVPRSSDNLPSSGDDYIQHDDEDGSMTRRHSKRTPLPLAEAAKPLATKTTSVSSPHHSASAAAATRASTNGGEPYKPTDWILSDSPSTVPYRPQIGDIVAYFREGHDDFWNSPERCLRLDERLLPSVTMPSLAVAAFGKVVGLQYSVGPPAYCTAKIQLLKNQTVDELDAEGDDGFELSRQFIQVQYHDCDGVPDFVILYSRYRASLERSVKIGDWVRVLFDDDQTHNAVVTGFRDIEPTVRRSSIAGLIARNPWKSIEVEWCSGADPGSDQVSPWELKNDEDEFVDTAVIPPKVLFPLSDIVADLRDVTGLHWFVCNVDYEGEYPDYLEHVAYPMCLETILERLFTGFYRRASAVAFDINLILENARAYNDPDSVVPFEALRLVTKFWEQVREVLGDESLVRGDGSVECGRYDHELLQPKARRSTRRSSNVAHGKPAETPVATRQSHKRKRQTELPATRQSLRDVRRRVNNRSDESDFVEQDHEEDEGRGAGRRGRRPRRTTRARDDDDDDDEDDDEEYNENGGGGDDDDDYDEDL</sequence>
<comment type="caution">
    <text evidence="8">The sequence shown here is derived from an EMBL/GenBank/DDBJ whole genome shotgun (WGS) entry which is preliminary data.</text>
</comment>
<dbReference type="Pfam" id="PF25313">
    <property type="entry name" value="BRWD_AD"/>
    <property type="match status" value="1"/>
</dbReference>
<dbReference type="OrthoDB" id="538223at2759"/>
<name>A0A9W8GIF9_9FUNG</name>
<dbReference type="InterPro" id="IPR020472">
    <property type="entry name" value="WD40_PAC1"/>
</dbReference>
<dbReference type="Gene3D" id="2.130.10.10">
    <property type="entry name" value="YVTN repeat-like/Quinoprotein amine dehydrogenase"/>
    <property type="match status" value="2"/>
</dbReference>
<dbReference type="Pfam" id="PF00439">
    <property type="entry name" value="Bromodomain"/>
    <property type="match status" value="1"/>
</dbReference>
<organism evidence="8 9">
    <name type="scientific">Coemansia spiralis</name>
    <dbReference type="NCBI Taxonomy" id="417178"/>
    <lineage>
        <taxon>Eukaryota</taxon>
        <taxon>Fungi</taxon>
        <taxon>Fungi incertae sedis</taxon>
        <taxon>Zoopagomycota</taxon>
        <taxon>Kickxellomycotina</taxon>
        <taxon>Kickxellomycetes</taxon>
        <taxon>Kickxellales</taxon>
        <taxon>Kickxellaceae</taxon>
        <taxon>Coemansia</taxon>
    </lineage>
</organism>
<dbReference type="Pfam" id="PF00400">
    <property type="entry name" value="WD40"/>
    <property type="match status" value="3"/>
</dbReference>
<dbReference type="PROSITE" id="PS50014">
    <property type="entry name" value="BROMODOMAIN_2"/>
    <property type="match status" value="1"/>
</dbReference>
<dbReference type="PRINTS" id="PR00320">
    <property type="entry name" value="GPROTEINBRPT"/>
</dbReference>
<evidence type="ECO:0000259" key="7">
    <source>
        <dbReference type="PROSITE" id="PS50014"/>
    </source>
</evidence>
<dbReference type="PROSITE" id="PS50082">
    <property type="entry name" value="WD_REPEATS_2"/>
    <property type="match status" value="3"/>
</dbReference>
<dbReference type="InterPro" id="IPR057452">
    <property type="entry name" value="BRWD/PHIP_N"/>
</dbReference>
<evidence type="ECO:0000313" key="8">
    <source>
        <dbReference type="EMBL" id="KAJ2689205.1"/>
    </source>
</evidence>
<dbReference type="InterPro" id="IPR019775">
    <property type="entry name" value="WD40_repeat_CS"/>
</dbReference>
<keyword evidence="9" id="KW-1185">Reference proteome</keyword>
<dbReference type="GO" id="GO:0006357">
    <property type="term" value="P:regulation of transcription by RNA polymerase II"/>
    <property type="evidence" value="ECO:0007669"/>
    <property type="project" value="TreeGrafter"/>
</dbReference>
<keyword evidence="1 5" id="KW-0853">WD repeat</keyword>
<dbReference type="InterPro" id="IPR001680">
    <property type="entry name" value="WD40_rpt"/>
</dbReference>
<feature type="compositionally biased region" description="Low complexity" evidence="6">
    <location>
        <begin position="942"/>
        <end position="953"/>
    </location>
</feature>
<feature type="repeat" description="WD" evidence="5">
    <location>
        <begin position="150"/>
        <end position="191"/>
    </location>
</feature>
<feature type="repeat" description="WD" evidence="5">
    <location>
        <begin position="349"/>
        <end position="381"/>
    </location>
</feature>
<dbReference type="InterPro" id="IPR015943">
    <property type="entry name" value="WD40/YVTN_repeat-like_dom_sf"/>
</dbReference>
<evidence type="ECO:0000313" key="9">
    <source>
        <dbReference type="Proteomes" id="UP001151516"/>
    </source>
</evidence>
<dbReference type="InterPro" id="IPR036427">
    <property type="entry name" value="Bromodomain-like_sf"/>
</dbReference>
<dbReference type="CDD" id="cd00200">
    <property type="entry name" value="WD40"/>
    <property type="match status" value="1"/>
</dbReference>
<feature type="compositionally biased region" description="Basic residues" evidence="6">
    <location>
        <begin position="1583"/>
        <end position="1594"/>
    </location>
</feature>
<evidence type="ECO:0000256" key="5">
    <source>
        <dbReference type="PROSITE-ProRule" id="PRU00221"/>
    </source>
</evidence>
<dbReference type="Pfam" id="PF25437">
    <property type="entry name" value="BRWD1_N"/>
    <property type="match status" value="1"/>
</dbReference>
<feature type="region of interest" description="Disordered" evidence="6">
    <location>
        <begin position="743"/>
        <end position="1177"/>
    </location>
</feature>
<evidence type="ECO:0000256" key="4">
    <source>
        <dbReference type="PROSITE-ProRule" id="PRU00035"/>
    </source>
</evidence>
<evidence type="ECO:0000256" key="6">
    <source>
        <dbReference type="SAM" id="MobiDB-lite"/>
    </source>
</evidence>
<dbReference type="Gene3D" id="1.20.920.10">
    <property type="entry name" value="Bromodomain-like"/>
    <property type="match status" value="1"/>
</dbReference>
<accession>A0A9W8GIF9</accession>
<feature type="compositionally biased region" description="Basic and acidic residues" evidence="6">
    <location>
        <begin position="1061"/>
        <end position="1072"/>
    </location>
</feature>
<evidence type="ECO:0000256" key="2">
    <source>
        <dbReference type="ARBA" id="ARBA00022737"/>
    </source>
</evidence>
<dbReference type="GO" id="GO:0005634">
    <property type="term" value="C:nucleus"/>
    <property type="evidence" value="ECO:0007669"/>
    <property type="project" value="TreeGrafter"/>
</dbReference>
<feature type="compositionally biased region" description="Low complexity" evidence="6">
    <location>
        <begin position="1008"/>
        <end position="1025"/>
    </location>
</feature>
<dbReference type="SMART" id="SM00297">
    <property type="entry name" value="BROMO"/>
    <property type="match status" value="1"/>
</dbReference>
<dbReference type="PANTHER" id="PTHR16266:SF17">
    <property type="entry name" value="BRWD3"/>
    <property type="match status" value="1"/>
</dbReference>
<dbReference type="SUPFAM" id="SSF47370">
    <property type="entry name" value="Bromodomain"/>
    <property type="match status" value="1"/>
</dbReference>
<dbReference type="PROSITE" id="PS00678">
    <property type="entry name" value="WD_REPEATS_1"/>
    <property type="match status" value="1"/>
</dbReference>
<keyword evidence="3 4" id="KW-0103">Bromodomain</keyword>
<feature type="compositionally biased region" description="Basic residues" evidence="6">
    <location>
        <begin position="954"/>
        <end position="964"/>
    </location>
</feature>
<gene>
    <name evidence="8" type="ORF">IWW39_001667</name>
</gene>
<feature type="compositionally biased region" description="Low complexity" evidence="6">
    <location>
        <begin position="1125"/>
        <end position="1160"/>
    </location>
</feature>
<evidence type="ECO:0000256" key="3">
    <source>
        <dbReference type="ARBA" id="ARBA00023117"/>
    </source>
</evidence>
<feature type="region of interest" description="Disordered" evidence="6">
    <location>
        <begin position="1505"/>
        <end position="1628"/>
    </location>
</feature>
<dbReference type="EMBL" id="JANBTX010000030">
    <property type="protein sequence ID" value="KAJ2689205.1"/>
    <property type="molecule type" value="Genomic_DNA"/>
</dbReference>
<feature type="repeat" description="WD" evidence="5">
    <location>
        <begin position="192"/>
        <end position="233"/>
    </location>
</feature>
<dbReference type="SUPFAM" id="SSF50978">
    <property type="entry name" value="WD40 repeat-like"/>
    <property type="match status" value="1"/>
</dbReference>
<protein>
    <recommendedName>
        <fullName evidence="7">Bromo domain-containing protein</fullName>
    </recommendedName>
</protein>
<feature type="compositionally biased region" description="Acidic residues" evidence="6">
    <location>
        <begin position="780"/>
        <end position="815"/>
    </location>
</feature>